<sequence length="295" mass="32024">MATSSKFNLSSGSPDRALYPGGQRVSHLASQLDKSSTFHESIETPILASLPNTSRSSSVVTQGDVSSFLQCLRFDTKAVAANHKSNCQGDLKKLLNIALGISADEPSTGSSKGKLLLSPTPEEIKRVRHGLCESTIKARERVKIFSEVLSVFNKSFPAIPSKNRSRLEGFSVDHSNASLSSERSVLGPTPGKMEIQNHAISGNFEYEQQKSDERPKSAVPNKRTRTSMVHMDMRNNALVRPSGAVDRDKELPRVANSAAVQGEDRTISIGAEGWEKSKMKKKRSGKKADVSASDV</sequence>
<dbReference type="EMBL" id="BPVZ01000035">
    <property type="protein sequence ID" value="GKV11973.1"/>
    <property type="molecule type" value="Genomic_DNA"/>
</dbReference>
<proteinExistence type="predicted"/>
<dbReference type="PANTHER" id="PTHR31115:SF3">
    <property type="entry name" value="EXPRESSED PROTEIN"/>
    <property type="match status" value="1"/>
</dbReference>
<dbReference type="AlphaFoldDB" id="A0AAV5JKV8"/>
<evidence type="ECO:0000256" key="1">
    <source>
        <dbReference type="SAM" id="MobiDB-lite"/>
    </source>
</evidence>
<keyword evidence="3" id="KW-1185">Reference proteome</keyword>
<dbReference type="Proteomes" id="UP001054252">
    <property type="component" value="Unassembled WGS sequence"/>
</dbReference>
<feature type="compositionally biased region" description="Polar residues" evidence="1">
    <location>
        <begin position="1"/>
        <end position="13"/>
    </location>
</feature>
<accession>A0AAV5JKV8</accession>
<feature type="region of interest" description="Disordered" evidence="1">
    <location>
        <begin position="1"/>
        <end position="24"/>
    </location>
</feature>
<reference evidence="2 3" key="1">
    <citation type="journal article" date="2021" name="Commun. Biol.">
        <title>The genome of Shorea leprosula (Dipterocarpaceae) highlights the ecological relevance of drought in aseasonal tropical rainforests.</title>
        <authorList>
            <person name="Ng K.K.S."/>
            <person name="Kobayashi M.J."/>
            <person name="Fawcett J.A."/>
            <person name="Hatakeyama M."/>
            <person name="Paape T."/>
            <person name="Ng C.H."/>
            <person name="Ang C.C."/>
            <person name="Tnah L.H."/>
            <person name="Lee C.T."/>
            <person name="Nishiyama T."/>
            <person name="Sese J."/>
            <person name="O'Brien M.J."/>
            <person name="Copetti D."/>
            <person name="Mohd Noor M.I."/>
            <person name="Ong R.C."/>
            <person name="Putra M."/>
            <person name="Sireger I.Z."/>
            <person name="Indrioko S."/>
            <person name="Kosugi Y."/>
            <person name="Izuno A."/>
            <person name="Isagi Y."/>
            <person name="Lee S.L."/>
            <person name="Shimizu K.K."/>
        </authorList>
    </citation>
    <scope>NUCLEOTIDE SEQUENCE [LARGE SCALE GENOMIC DNA]</scope>
    <source>
        <strain evidence="2">214</strain>
    </source>
</reference>
<evidence type="ECO:0000313" key="2">
    <source>
        <dbReference type="EMBL" id="GKV11973.1"/>
    </source>
</evidence>
<evidence type="ECO:0000313" key="3">
    <source>
        <dbReference type="Proteomes" id="UP001054252"/>
    </source>
</evidence>
<organism evidence="2 3">
    <name type="scientific">Rubroshorea leprosula</name>
    <dbReference type="NCBI Taxonomy" id="152421"/>
    <lineage>
        <taxon>Eukaryota</taxon>
        <taxon>Viridiplantae</taxon>
        <taxon>Streptophyta</taxon>
        <taxon>Embryophyta</taxon>
        <taxon>Tracheophyta</taxon>
        <taxon>Spermatophyta</taxon>
        <taxon>Magnoliopsida</taxon>
        <taxon>eudicotyledons</taxon>
        <taxon>Gunneridae</taxon>
        <taxon>Pentapetalae</taxon>
        <taxon>rosids</taxon>
        <taxon>malvids</taxon>
        <taxon>Malvales</taxon>
        <taxon>Dipterocarpaceae</taxon>
        <taxon>Rubroshorea</taxon>
    </lineage>
</organism>
<gene>
    <name evidence="2" type="ORF">SLEP1_g23182</name>
</gene>
<dbReference type="PANTHER" id="PTHR31115">
    <property type="entry name" value="OS05G0107300 PROTEIN"/>
    <property type="match status" value="1"/>
</dbReference>
<comment type="caution">
    <text evidence="2">The sequence shown here is derived from an EMBL/GenBank/DDBJ whole genome shotgun (WGS) entry which is preliminary data.</text>
</comment>
<feature type="region of interest" description="Disordered" evidence="1">
    <location>
        <begin position="271"/>
        <end position="295"/>
    </location>
</feature>
<protein>
    <submittedName>
        <fullName evidence="2">Uncharacterized protein</fullName>
    </submittedName>
</protein>
<name>A0AAV5JKV8_9ROSI</name>